<dbReference type="Gene3D" id="3.30.470.10">
    <property type="match status" value="1"/>
</dbReference>
<dbReference type="AlphaFoldDB" id="A0A4Q4TIW2"/>
<evidence type="ECO:0000313" key="1">
    <source>
        <dbReference type="EMBL" id="RYP06951.1"/>
    </source>
</evidence>
<dbReference type="Gene3D" id="3.20.10.10">
    <property type="entry name" value="D-amino Acid Aminotransferase, subunit A, domain 2"/>
    <property type="match status" value="1"/>
</dbReference>
<comment type="caution">
    <text evidence="1">The sequence shown here is derived from an EMBL/GenBank/DDBJ whole genome shotgun (WGS) entry which is preliminary data.</text>
</comment>
<evidence type="ECO:0000313" key="2">
    <source>
        <dbReference type="Proteomes" id="UP000293360"/>
    </source>
</evidence>
<sequence length="277" mass="31195">MEDFRLFTSLRYDPALLRMSDDGITDAGWNQKPSVFYMLDFHRDRLQRAATHWGWASAIEVIAGDEGLKRLEWYLEGVVAGLVGVPHRIKVELSRDGVLSHQKSPVTETPLDNLFPEYLPRPGQEGHSTQTVSGRAPFKIPEYEILVDSQHTAKSEFTHYKTTRRAVYDGARARAGLAPADRKEVLLFNDKNGSVMEGSLTTCYFWRDGKWVTPVVPREYTADQGSGGNDGTTRRWALERSLVAEQDVKLSSLVDGEECWISNGVRGFIFGRVKLGM</sequence>
<dbReference type="InterPro" id="IPR036038">
    <property type="entry name" value="Aminotransferase-like"/>
</dbReference>
<dbReference type="GO" id="GO:0003824">
    <property type="term" value="F:catalytic activity"/>
    <property type="evidence" value="ECO:0007669"/>
    <property type="project" value="InterPro"/>
</dbReference>
<dbReference type="Proteomes" id="UP000293360">
    <property type="component" value="Unassembled WGS sequence"/>
</dbReference>
<protein>
    <recommendedName>
        <fullName evidence="3">Aminodeoxychorismate lyase</fullName>
    </recommendedName>
</protein>
<name>A0A4Q4TIW2_9PEZI</name>
<evidence type="ECO:0008006" key="3">
    <source>
        <dbReference type="Google" id="ProtNLM"/>
    </source>
</evidence>
<dbReference type="InterPro" id="IPR043132">
    <property type="entry name" value="BCAT-like_C"/>
</dbReference>
<reference evidence="1 2" key="1">
    <citation type="submission" date="2018-06" db="EMBL/GenBank/DDBJ databases">
        <title>Complete Genomes of Monosporascus.</title>
        <authorList>
            <person name="Robinson A.J."/>
            <person name="Natvig D.O."/>
        </authorList>
    </citation>
    <scope>NUCLEOTIDE SEQUENCE [LARGE SCALE GENOMIC DNA]</scope>
    <source>
        <strain evidence="1 2">CBS 110550</strain>
    </source>
</reference>
<dbReference type="STRING" id="155417.A0A4Q4TIW2"/>
<accession>A0A4Q4TIW2</accession>
<dbReference type="OrthoDB" id="5288718at2759"/>
<gene>
    <name evidence="1" type="ORF">DL764_002838</name>
</gene>
<dbReference type="EMBL" id="QJNU01000111">
    <property type="protein sequence ID" value="RYP06951.1"/>
    <property type="molecule type" value="Genomic_DNA"/>
</dbReference>
<dbReference type="SUPFAM" id="SSF56752">
    <property type="entry name" value="D-aminoacid aminotransferase-like PLP-dependent enzymes"/>
    <property type="match status" value="1"/>
</dbReference>
<proteinExistence type="predicted"/>
<organism evidence="1 2">
    <name type="scientific">Monosporascus ibericus</name>
    <dbReference type="NCBI Taxonomy" id="155417"/>
    <lineage>
        <taxon>Eukaryota</taxon>
        <taxon>Fungi</taxon>
        <taxon>Dikarya</taxon>
        <taxon>Ascomycota</taxon>
        <taxon>Pezizomycotina</taxon>
        <taxon>Sordariomycetes</taxon>
        <taxon>Xylariomycetidae</taxon>
        <taxon>Xylariales</taxon>
        <taxon>Xylariales incertae sedis</taxon>
        <taxon>Monosporascus</taxon>
    </lineage>
</organism>
<dbReference type="InterPro" id="IPR043131">
    <property type="entry name" value="BCAT-like_N"/>
</dbReference>
<keyword evidence="2" id="KW-1185">Reference proteome</keyword>
<dbReference type="Pfam" id="PF01063">
    <property type="entry name" value="Aminotran_4"/>
    <property type="match status" value="1"/>
</dbReference>
<dbReference type="InterPro" id="IPR001544">
    <property type="entry name" value="Aminotrans_IV"/>
</dbReference>